<evidence type="ECO:0000256" key="1">
    <source>
        <dbReference type="SAM" id="SignalP"/>
    </source>
</evidence>
<feature type="signal peptide" evidence="1">
    <location>
        <begin position="1"/>
        <end position="23"/>
    </location>
</feature>
<dbReference type="Proteomes" id="UP001242342">
    <property type="component" value="Unassembled WGS sequence"/>
</dbReference>
<reference evidence="3" key="2">
    <citation type="submission" date="2017-10" db="EMBL/GenBank/DDBJ databases">
        <authorList>
            <person name="Enke T.N."/>
            <person name="Cordero O.X."/>
        </authorList>
    </citation>
    <scope>NUCLEOTIDE SEQUENCE</scope>
    <source>
        <strain evidence="3">4G03</strain>
    </source>
</reference>
<keyword evidence="5" id="KW-1185">Reference proteome</keyword>
<evidence type="ECO:0000313" key="3">
    <source>
        <dbReference type="EMBL" id="PHN99043.1"/>
    </source>
</evidence>
<dbReference type="AlphaFoldDB" id="A0A2G1BYC9"/>
<feature type="chain" id="PRO_5013874662" evidence="1">
    <location>
        <begin position="24"/>
        <end position="748"/>
    </location>
</feature>
<keyword evidence="1" id="KW-0732">Signal</keyword>
<accession>A0A2G1BYC9</accession>
<name>A0A2G1BYC9_9FLAO</name>
<reference evidence="3 4" key="1">
    <citation type="journal article" date="2016" name="Nat. Commun.">
        <title>Microbial interactions lead to rapid micro-scale successions on model marine particles.</title>
        <authorList>
            <person name="Datta M.S."/>
            <person name="Sliwerska E."/>
            <person name="Gore J."/>
            <person name="Polz M.F."/>
            <person name="Cordero O.X."/>
        </authorList>
    </citation>
    <scope>NUCLEOTIDE SEQUENCE [LARGE SCALE GENOMIC DNA]</scope>
    <source>
        <strain evidence="3 4">4G03</strain>
    </source>
</reference>
<comment type="caution">
    <text evidence="3">The sequence shown here is derived from an EMBL/GenBank/DDBJ whole genome shotgun (WGS) entry which is preliminary data.</text>
</comment>
<evidence type="ECO:0000313" key="4">
    <source>
        <dbReference type="Proteomes" id="UP000222163"/>
    </source>
</evidence>
<dbReference type="EMBL" id="JAUYVU010000005">
    <property type="protein sequence ID" value="MDP2541510.1"/>
    <property type="molecule type" value="Genomic_DNA"/>
</dbReference>
<sequence length="748" mass="81453">MKRSTKSILLLLASFLLCINSSAQVLESVVVNDLVGVSNRALCDQVGGTDYSLDISFTGIFEDTNTFTIELSDENGSFSDPSKVKTLRTLISTAANDYNKGQGMDNISFQLQEGTYGKNYVIRVTTSQEPVQTVQTDSFEAYYDMFVEGELSINNGNSFTLCNGETREVALDTDVIGEYLWYRRNGGTDELVATTQEPKYTIAETGVYYVVIDYGLCGGPKSRFLTVDGLSGADTQIKGASTIEICGDQSHTFEANVTNTSYTYNWYLDDELKQSSNDPTYTTPTVGQFGTYRLEIEAGTCTTVSNDVVLQQQTDAGYTVTNEGALKRVILFGESKELCISHDATPVEDVTIEWFRNGQTLGTAVQDQLCIDATTAGTYFARVTKSTGSACDAVVDSEEFVLLAVDSLNVVIRTATDYEECNSATTKLSMVGVKAIAEDGNEYDLTSDQIAMLNFDWKKDGVSTGGTNEEYTVNSYADNGSYILTVSTNTGKSGDSNAIDVKLVEVPQVSSTSTSNSLCAGSSIVYTIDNFNMSYTYQWIKDGDEDVTPSDPQTLVVTEVGEYVLQYSDSSCSNELAPINVIPFDDSAVTVTPSEIVVLEEGGSAIVVAAGGENYEWYQGEGTSGALLSTTEQLEVTELGFYTVQVKVGNCTLYKTIEVVEPDGQIIVPNIVSPNQDGINDTWKLSNSYAYQPSVEIILYNSGGKEILKTTDYKNDWPVESLGNQKIFYYKIIREGKLIKAGTISVID</sequence>
<dbReference type="RefSeq" id="WP_099213718.1">
    <property type="nucleotide sequence ID" value="NZ_JAUYVU010000005.1"/>
</dbReference>
<organism evidence="3 4">
    <name type="scientific">Tenacibaculum discolor</name>
    <dbReference type="NCBI Taxonomy" id="361581"/>
    <lineage>
        <taxon>Bacteria</taxon>
        <taxon>Pseudomonadati</taxon>
        <taxon>Bacteroidota</taxon>
        <taxon>Flavobacteriia</taxon>
        <taxon>Flavobacteriales</taxon>
        <taxon>Flavobacteriaceae</taxon>
        <taxon>Tenacibaculum</taxon>
    </lineage>
</organism>
<evidence type="ECO:0000313" key="2">
    <source>
        <dbReference type="EMBL" id="MDP2541510.1"/>
    </source>
</evidence>
<dbReference type="Proteomes" id="UP000222163">
    <property type="component" value="Unassembled WGS sequence"/>
</dbReference>
<dbReference type="Pfam" id="PF13585">
    <property type="entry name" value="CHU_C"/>
    <property type="match status" value="1"/>
</dbReference>
<evidence type="ECO:0000313" key="5">
    <source>
        <dbReference type="Proteomes" id="UP001242342"/>
    </source>
</evidence>
<dbReference type="EMBL" id="PDUU01000001">
    <property type="protein sequence ID" value="PHN99043.1"/>
    <property type="molecule type" value="Genomic_DNA"/>
</dbReference>
<reference evidence="2 5" key="3">
    <citation type="submission" date="2023-07" db="EMBL/GenBank/DDBJ databases">
        <title>Genome content predicts the carbon catabolic preferences of heterotrophic bacteria.</title>
        <authorList>
            <person name="Gralka M."/>
        </authorList>
    </citation>
    <scope>NUCLEOTIDE SEQUENCE [LARGE SCALE GENOMIC DNA]</scope>
    <source>
        <strain evidence="2 5">4G03</strain>
    </source>
</reference>
<gene>
    <name evidence="3" type="ORF">CSC81_00015</name>
    <name evidence="2" type="ORF">Q8W23_08500</name>
</gene>
<protein>
    <submittedName>
        <fullName evidence="2">Gliding motility-associated C-terminal domain-containing protein</fullName>
    </submittedName>
</protein>
<proteinExistence type="predicted"/>